<evidence type="ECO:0000313" key="3">
    <source>
        <dbReference type="Proteomes" id="UP000250369"/>
    </source>
</evidence>
<organism evidence="2 3">
    <name type="scientific">Paenibacillus contaminans</name>
    <dbReference type="NCBI Taxonomy" id="450362"/>
    <lineage>
        <taxon>Bacteria</taxon>
        <taxon>Bacillati</taxon>
        <taxon>Bacillota</taxon>
        <taxon>Bacilli</taxon>
        <taxon>Bacillales</taxon>
        <taxon>Paenibacillaceae</taxon>
        <taxon>Paenibacillus</taxon>
    </lineage>
</organism>
<evidence type="ECO:0000313" key="2">
    <source>
        <dbReference type="EMBL" id="RAV16080.1"/>
    </source>
</evidence>
<accession>A0A329M868</accession>
<proteinExistence type="predicted"/>
<dbReference type="Gene3D" id="3.40.50.880">
    <property type="match status" value="1"/>
</dbReference>
<comment type="caution">
    <text evidence="2">The sequence shown here is derived from an EMBL/GenBank/DDBJ whole genome shotgun (WGS) entry which is preliminary data.</text>
</comment>
<dbReference type="EMBL" id="QMFB01000022">
    <property type="protein sequence ID" value="RAV16080.1"/>
    <property type="molecule type" value="Genomic_DNA"/>
</dbReference>
<dbReference type="Pfam" id="PF08532">
    <property type="entry name" value="Glyco_hydro_42M"/>
    <property type="match status" value="1"/>
</dbReference>
<dbReference type="InterPro" id="IPR017853">
    <property type="entry name" value="GH"/>
</dbReference>
<dbReference type="GO" id="GO:0005975">
    <property type="term" value="P:carbohydrate metabolic process"/>
    <property type="evidence" value="ECO:0007669"/>
    <property type="project" value="InterPro"/>
</dbReference>
<dbReference type="Pfam" id="PF14871">
    <property type="entry name" value="GHL6"/>
    <property type="match status" value="1"/>
</dbReference>
<dbReference type="InterPro" id="IPR029062">
    <property type="entry name" value="Class_I_gatase-like"/>
</dbReference>
<dbReference type="InterPro" id="IPR013738">
    <property type="entry name" value="Beta_galactosidase_Trimer"/>
</dbReference>
<dbReference type="AlphaFoldDB" id="A0A329M868"/>
<name>A0A329M868_9BACL</name>
<dbReference type="Proteomes" id="UP000250369">
    <property type="component" value="Unassembled WGS sequence"/>
</dbReference>
<dbReference type="SUPFAM" id="SSF52317">
    <property type="entry name" value="Class I glutamine amidotransferase-like"/>
    <property type="match status" value="1"/>
</dbReference>
<dbReference type="InterPro" id="IPR028212">
    <property type="entry name" value="GHL6"/>
</dbReference>
<evidence type="ECO:0000259" key="1">
    <source>
        <dbReference type="Pfam" id="PF08532"/>
    </source>
</evidence>
<dbReference type="SUPFAM" id="SSF51445">
    <property type="entry name" value="(Trans)glycosidases"/>
    <property type="match status" value="1"/>
</dbReference>
<dbReference type="Gene3D" id="3.20.20.80">
    <property type="entry name" value="Glycosidases"/>
    <property type="match status" value="1"/>
</dbReference>
<gene>
    <name evidence="2" type="ORF">DQG23_29245</name>
</gene>
<dbReference type="GO" id="GO:0004565">
    <property type="term" value="F:beta-galactosidase activity"/>
    <property type="evidence" value="ECO:0007669"/>
    <property type="project" value="InterPro"/>
</dbReference>
<keyword evidence="3" id="KW-1185">Reference proteome</keyword>
<protein>
    <recommendedName>
        <fullName evidence="1">Beta-galactosidase trimerisation domain-containing protein</fullName>
    </recommendedName>
</protein>
<feature type="domain" description="Beta-galactosidase trimerisation" evidence="1">
    <location>
        <begin position="388"/>
        <end position="451"/>
    </location>
</feature>
<sequence>MMKKDSWFWDRMRQVHVDFHMPEFPRDAIKNFDAKSFVAQFVEAKVNVIGVFTKCHFGNAFYDNTVGHKHSGLKEDFFGEVLEEAHKHDIKVIAYYSLGTDAKAVLDNPDWYQVDEHGKVRGAEGTVWELPCINSPYREELVIPQIKEITEKYEMDGYLLDIPYLHNHYCFCSYCKKKFAEEYGRALTPELLETERETVIRFGIDSAARCMEEIASTIKRIRPHVLVNCNGAWRMGEPASVNATSDYGLWESQPSATGSFHNHSIRARFARTLDVPVQIMTVRFTEGWGLMSCKTAEQLKYEFATIMANGGIINIGDQMLPDGTLQAGVYDIIGEAFGFVEERERFCTRAESVREVALIANNTNNWYHDKDDAATFGAAKMLLEGHHQFDIYYNDNFPDLSGYRVVVLPETVELSAESVSRLEAFVAAGGLLLAAGAATFNKERQNLLLSNLLGVRYLERSPYEFGYLTEHEELWQGIARIPQLVEAPFVKTVPTTAETLSSIQWPLTVPAPNRAFRHPIPPGGNVSDFPGISANKFGNGTALYIAAPVFSSYWHSNHFWVRRIVTNLLGKYYTKYAEVTAPTHIETNVMRKNGKTYLHIINFQSIHAGEKSTAYYNPIENITPVHDIRVHIRDKSLSRAVVQPENEALAVERREDGIAFTIPKVHIHTIIELSEA</sequence>
<reference evidence="2 3" key="1">
    <citation type="journal article" date="2009" name="Int. J. Syst. Evol. Microbiol.">
        <title>Paenibacillus contaminans sp. nov., isolated from a contaminated laboratory plate.</title>
        <authorList>
            <person name="Chou J.H."/>
            <person name="Lee J.H."/>
            <person name="Lin M.C."/>
            <person name="Chang P.S."/>
            <person name="Arun A.B."/>
            <person name="Young C.C."/>
            <person name="Chen W.M."/>
        </authorList>
    </citation>
    <scope>NUCLEOTIDE SEQUENCE [LARGE SCALE GENOMIC DNA]</scope>
    <source>
        <strain evidence="2 3">CKOBP-6</strain>
    </source>
</reference>